<gene>
    <name evidence="2" type="ORF">WJX72_006677</name>
</gene>
<proteinExistence type="predicted"/>
<name>A0AAW1QQY5_9CHLO</name>
<dbReference type="InterPro" id="IPR029044">
    <property type="entry name" value="Nucleotide-diphossugar_trans"/>
</dbReference>
<feature type="chain" id="PRO_5043576034" evidence="1">
    <location>
        <begin position="20"/>
        <end position="305"/>
    </location>
</feature>
<protein>
    <submittedName>
        <fullName evidence="2">Uncharacterized protein</fullName>
    </submittedName>
</protein>
<keyword evidence="3" id="KW-1185">Reference proteome</keyword>
<dbReference type="AlphaFoldDB" id="A0AAW1QQY5"/>
<comment type="caution">
    <text evidence="2">The sequence shown here is derived from an EMBL/GenBank/DDBJ whole genome shotgun (WGS) entry which is preliminary data.</text>
</comment>
<dbReference type="SUPFAM" id="SSF53448">
    <property type="entry name" value="Nucleotide-diphospho-sugar transferases"/>
    <property type="match status" value="1"/>
</dbReference>
<dbReference type="Proteomes" id="UP001489004">
    <property type="component" value="Unassembled WGS sequence"/>
</dbReference>
<organism evidence="2 3">
    <name type="scientific">[Myrmecia] bisecta</name>
    <dbReference type="NCBI Taxonomy" id="41462"/>
    <lineage>
        <taxon>Eukaryota</taxon>
        <taxon>Viridiplantae</taxon>
        <taxon>Chlorophyta</taxon>
        <taxon>core chlorophytes</taxon>
        <taxon>Trebouxiophyceae</taxon>
        <taxon>Trebouxiales</taxon>
        <taxon>Trebouxiaceae</taxon>
        <taxon>Myrmecia</taxon>
    </lineage>
</organism>
<accession>A0AAW1QQY5</accession>
<keyword evidence="1" id="KW-0732">Signal</keyword>
<dbReference type="EMBL" id="JALJOR010000002">
    <property type="protein sequence ID" value="KAK9823961.1"/>
    <property type="molecule type" value="Genomic_DNA"/>
</dbReference>
<sequence length="305" mass="34540">MKTALAWMLSMWLLYGCAGEAGSSSTEDLEPEQDFEEQYGELGYVPVLGAPVVHDPHFFLTRLIYSIDFPIKHLVIYYNDADPAIKMQMKHIAANNRNLLAIPAQPPMGVADGWNTILRAFPAEKWFFICAYDIQFLPGALEIMVQRFVSEAMAFAFMWAENAHASGYNTMALASSLIDVAGYFDTNIFPAFHEDTEWSIRLKRLDPPCEPTVLREAKYIHGFRSDTEYISGVSRIGNEAKKAISHASQRNCAYVAEKWGCPVGVCYMWENCTYSHPFNNSAHPVSYWHLDTARRAELVNLYHTA</sequence>
<dbReference type="PROSITE" id="PS51257">
    <property type="entry name" value="PROKAR_LIPOPROTEIN"/>
    <property type="match status" value="1"/>
</dbReference>
<dbReference type="Gene3D" id="3.90.550.10">
    <property type="entry name" value="Spore Coat Polysaccharide Biosynthesis Protein SpsA, Chain A"/>
    <property type="match status" value="1"/>
</dbReference>
<evidence type="ECO:0000256" key="1">
    <source>
        <dbReference type="SAM" id="SignalP"/>
    </source>
</evidence>
<evidence type="ECO:0000313" key="3">
    <source>
        <dbReference type="Proteomes" id="UP001489004"/>
    </source>
</evidence>
<reference evidence="2 3" key="1">
    <citation type="journal article" date="2024" name="Nat. Commun.">
        <title>Phylogenomics reveals the evolutionary origins of lichenization in chlorophyte algae.</title>
        <authorList>
            <person name="Puginier C."/>
            <person name="Libourel C."/>
            <person name="Otte J."/>
            <person name="Skaloud P."/>
            <person name="Haon M."/>
            <person name="Grisel S."/>
            <person name="Petersen M."/>
            <person name="Berrin J.G."/>
            <person name="Delaux P.M."/>
            <person name="Dal Grande F."/>
            <person name="Keller J."/>
        </authorList>
    </citation>
    <scope>NUCLEOTIDE SEQUENCE [LARGE SCALE GENOMIC DNA]</scope>
    <source>
        <strain evidence="2 3">SAG 2043</strain>
    </source>
</reference>
<evidence type="ECO:0000313" key="2">
    <source>
        <dbReference type="EMBL" id="KAK9823961.1"/>
    </source>
</evidence>
<feature type="signal peptide" evidence="1">
    <location>
        <begin position="1"/>
        <end position="19"/>
    </location>
</feature>